<feature type="compositionally biased region" description="Polar residues" evidence="2">
    <location>
        <begin position="257"/>
        <end position="290"/>
    </location>
</feature>
<reference evidence="3 4" key="1">
    <citation type="journal article" date="2019" name="Nat. Ecol. Evol.">
        <title>Megaphylogeny resolves global patterns of mushroom evolution.</title>
        <authorList>
            <person name="Varga T."/>
            <person name="Krizsan K."/>
            <person name="Foldi C."/>
            <person name="Dima B."/>
            <person name="Sanchez-Garcia M."/>
            <person name="Sanchez-Ramirez S."/>
            <person name="Szollosi G.J."/>
            <person name="Szarkandi J.G."/>
            <person name="Papp V."/>
            <person name="Albert L."/>
            <person name="Andreopoulos W."/>
            <person name="Angelini C."/>
            <person name="Antonin V."/>
            <person name="Barry K.W."/>
            <person name="Bougher N.L."/>
            <person name="Buchanan P."/>
            <person name="Buyck B."/>
            <person name="Bense V."/>
            <person name="Catcheside P."/>
            <person name="Chovatia M."/>
            <person name="Cooper J."/>
            <person name="Damon W."/>
            <person name="Desjardin D."/>
            <person name="Finy P."/>
            <person name="Geml J."/>
            <person name="Haridas S."/>
            <person name="Hughes K."/>
            <person name="Justo A."/>
            <person name="Karasinski D."/>
            <person name="Kautmanova I."/>
            <person name="Kiss B."/>
            <person name="Kocsube S."/>
            <person name="Kotiranta H."/>
            <person name="LaButti K.M."/>
            <person name="Lechner B.E."/>
            <person name="Liimatainen K."/>
            <person name="Lipzen A."/>
            <person name="Lukacs Z."/>
            <person name="Mihaltcheva S."/>
            <person name="Morgado L.N."/>
            <person name="Niskanen T."/>
            <person name="Noordeloos M.E."/>
            <person name="Ohm R.A."/>
            <person name="Ortiz-Santana B."/>
            <person name="Ovrebo C."/>
            <person name="Racz N."/>
            <person name="Riley R."/>
            <person name="Savchenko A."/>
            <person name="Shiryaev A."/>
            <person name="Soop K."/>
            <person name="Spirin V."/>
            <person name="Szebenyi C."/>
            <person name="Tomsovsky M."/>
            <person name="Tulloss R.E."/>
            <person name="Uehling J."/>
            <person name="Grigoriev I.V."/>
            <person name="Vagvolgyi C."/>
            <person name="Papp T."/>
            <person name="Martin F.M."/>
            <person name="Miettinen O."/>
            <person name="Hibbett D.S."/>
            <person name="Nagy L.G."/>
        </authorList>
    </citation>
    <scope>NUCLEOTIDE SEQUENCE [LARGE SCALE GENOMIC DNA]</scope>
    <source>
        <strain evidence="3 4">CBS 121175</strain>
    </source>
</reference>
<feature type="compositionally biased region" description="Polar residues" evidence="2">
    <location>
        <begin position="51"/>
        <end position="70"/>
    </location>
</feature>
<feature type="compositionally biased region" description="Polar residues" evidence="2">
    <location>
        <begin position="368"/>
        <end position="378"/>
    </location>
</feature>
<protein>
    <submittedName>
        <fullName evidence="3">Uncharacterized protein</fullName>
    </submittedName>
</protein>
<keyword evidence="4" id="KW-1185">Reference proteome</keyword>
<feature type="compositionally biased region" description="Polar residues" evidence="2">
    <location>
        <begin position="28"/>
        <end position="40"/>
    </location>
</feature>
<sequence>MTEYDYSPEAWDRYIAAQDRISRLVQMYGSSTSQPTTSRESQARPLRHSGVDQSIGRTTTSAPSPAQSHRSIPAPRHHARTSSTESLGRPPLSKAHAIPTANQYIGRRASTSATLPPRSPPSLPYSQRHPRSASTESLPGRLQLSETYAPATARSYTMSNEDLPRISARFMTTTSRPPVSPAIINRGRGTDSDSHDEYPSQAAHRRSTRNPVVPSYDRPQLPYRSGSNQSIGRSSTSAPFSSRYPPSLPSLPRHGRSASTESLGRLQSSKNYPPATWSKTISNEDLPSTNARFVSSRPRPPASPAIRNHSKDTDSDSQDDSPSQAANGRKARKPGDHPQSLYRLGTDRSTDRGADAPSAPLYSRSHYPVSQHQIRTASTPFNELEIKLEQERKRREKLETELLKERKRRERLEMELREEKRRLAKVEAELKRERIQWDRIRLKVEETQRNRRGQGRQMSQNLQVKVPPFTQV</sequence>
<evidence type="ECO:0000256" key="2">
    <source>
        <dbReference type="SAM" id="MobiDB-lite"/>
    </source>
</evidence>
<keyword evidence="1" id="KW-0175">Coiled coil</keyword>
<organism evidence="3 4">
    <name type="scientific">Coprinopsis marcescibilis</name>
    <name type="common">Agaric fungus</name>
    <name type="synonym">Psathyrella marcescibilis</name>
    <dbReference type="NCBI Taxonomy" id="230819"/>
    <lineage>
        <taxon>Eukaryota</taxon>
        <taxon>Fungi</taxon>
        <taxon>Dikarya</taxon>
        <taxon>Basidiomycota</taxon>
        <taxon>Agaricomycotina</taxon>
        <taxon>Agaricomycetes</taxon>
        <taxon>Agaricomycetidae</taxon>
        <taxon>Agaricales</taxon>
        <taxon>Agaricineae</taxon>
        <taxon>Psathyrellaceae</taxon>
        <taxon>Coprinopsis</taxon>
    </lineage>
</organism>
<feature type="coiled-coil region" evidence="1">
    <location>
        <begin position="381"/>
        <end position="436"/>
    </location>
</feature>
<feature type="region of interest" description="Disordered" evidence="2">
    <location>
        <begin position="110"/>
        <end position="143"/>
    </location>
</feature>
<name>A0A5C3L6J8_COPMA</name>
<feature type="region of interest" description="Disordered" evidence="2">
    <location>
        <begin position="170"/>
        <end position="378"/>
    </location>
</feature>
<evidence type="ECO:0000256" key="1">
    <source>
        <dbReference type="SAM" id="Coils"/>
    </source>
</evidence>
<dbReference type="Proteomes" id="UP000307440">
    <property type="component" value="Unassembled WGS sequence"/>
</dbReference>
<evidence type="ECO:0000313" key="4">
    <source>
        <dbReference type="Proteomes" id="UP000307440"/>
    </source>
</evidence>
<proteinExistence type="predicted"/>
<feature type="compositionally biased region" description="Basic and acidic residues" evidence="2">
    <location>
        <begin position="345"/>
        <end position="354"/>
    </location>
</feature>
<feature type="region of interest" description="Disordered" evidence="2">
    <location>
        <begin position="448"/>
        <end position="472"/>
    </location>
</feature>
<dbReference type="EMBL" id="ML210211">
    <property type="protein sequence ID" value="TFK23828.1"/>
    <property type="molecule type" value="Genomic_DNA"/>
</dbReference>
<feature type="compositionally biased region" description="Polar residues" evidence="2">
    <location>
        <begin position="225"/>
        <end position="240"/>
    </location>
</feature>
<dbReference type="AlphaFoldDB" id="A0A5C3L6J8"/>
<feature type="region of interest" description="Disordered" evidence="2">
    <location>
        <begin position="26"/>
        <end position="97"/>
    </location>
</feature>
<gene>
    <name evidence="3" type="ORF">FA15DRAFT_670120</name>
</gene>
<feature type="compositionally biased region" description="Basic and acidic residues" evidence="2">
    <location>
        <begin position="188"/>
        <end position="198"/>
    </location>
</feature>
<accession>A0A5C3L6J8</accession>
<evidence type="ECO:0000313" key="3">
    <source>
        <dbReference type="EMBL" id="TFK23828.1"/>
    </source>
</evidence>